<accession>A0ACB6Z0H9</accession>
<dbReference type="Proteomes" id="UP000886501">
    <property type="component" value="Unassembled WGS sequence"/>
</dbReference>
<protein>
    <submittedName>
        <fullName evidence="1">Uncharacterized protein</fullName>
    </submittedName>
</protein>
<name>A0ACB6Z0H9_THEGA</name>
<organism evidence="1 2">
    <name type="scientific">Thelephora ganbajun</name>
    <name type="common">Ganba fungus</name>
    <dbReference type="NCBI Taxonomy" id="370292"/>
    <lineage>
        <taxon>Eukaryota</taxon>
        <taxon>Fungi</taxon>
        <taxon>Dikarya</taxon>
        <taxon>Basidiomycota</taxon>
        <taxon>Agaricomycotina</taxon>
        <taxon>Agaricomycetes</taxon>
        <taxon>Thelephorales</taxon>
        <taxon>Thelephoraceae</taxon>
        <taxon>Thelephora</taxon>
    </lineage>
</organism>
<comment type="caution">
    <text evidence="1">The sequence shown here is derived from an EMBL/GenBank/DDBJ whole genome shotgun (WGS) entry which is preliminary data.</text>
</comment>
<proteinExistence type="predicted"/>
<reference evidence="1" key="1">
    <citation type="submission" date="2019-10" db="EMBL/GenBank/DDBJ databases">
        <authorList>
            <consortium name="DOE Joint Genome Institute"/>
            <person name="Kuo A."/>
            <person name="Miyauchi S."/>
            <person name="Kiss E."/>
            <person name="Drula E."/>
            <person name="Kohler A."/>
            <person name="Sanchez-Garcia M."/>
            <person name="Andreopoulos B."/>
            <person name="Barry K.W."/>
            <person name="Bonito G."/>
            <person name="Buee M."/>
            <person name="Carver A."/>
            <person name="Chen C."/>
            <person name="Cichocki N."/>
            <person name="Clum A."/>
            <person name="Culley D."/>
            <person name="Crous P.W."/>
            <person name="Fauchery L."/>
            <person name="Girlanda M."/>
            <person name="Hayes R."/>
            <person name="Keri Z."/>
            <person name="Labutti K."/>
            <person name="Lipzen A."/>
            <person name="Lombard V."/>
            <person name="Magnuson J."/>
            <person name="Maillard F."/>
            <person name="Morin E."/>
            <person name="Murat C."/>
            <person name="Nolan M."/>
            <person name="Ohm R."/>
            <person name="Pangilinan J."/>
            <person name="Pereira M."/>
            <person name="Perotto S."/>
            <person name="Peter M."/>
            <person name="Riley R."/>
            <person name="Sitrit Y."/>
            <person name="Stielow B."/>
            <person name="Szollosi G."/>
            <person name="Zifcakova L."/>
            <person name="Stursova M."/>
            <person name="Spatafora J.W."/>
            <person name="Tedersoo L."/>
            <person name="Vaario L.-M."/>
            <person name="Yamada A."/>
            <person name="Yan M."/>
            <person name="Wang P."/>
            <person name="Xu J."/>
            <person name="Bruns T."/>
            <person name="Baldrian P."/>
            <person name="Vilgalys R."/>
            <person name="Henrissat B."/>
            <person name="Grigoriev I.V."/>
            <person name="Hibbett D."/>
            <person name="Nagy L.G."/>
            <person name="Martin F.M."/>
        </authorList>
    </citation>
    <scope>NUCLEOTIDE SEQUENCE</scope>
    <source>
        <strain evidence="1">P2</strain>
    </source>
</reference>
<gene>
    <name evidence="1" type="ORF">BDM02DRAFT_1816997</name>
</gene>
<dbReference type="EMBL" id="MU118325">
    <property type="protein sequence ID" value="KAF9642900.1"/>
    <property type="molecule type" value="Genomic_DNA"/>
</dbReference>
<evidence type="ECO:0000313" key="1">
    <source>
        <dbReference type="EMBL" id="KAF9642900.1"/>
    </source>
</evidence>
<keyword evidence="2" id="KW-1185">Reference proteome</keyword>
<reference evidence="1" key="2">
    <citation type="journal article" date="2020" name="Nat. Commun.">
        <title>Large-scale genome sequencing of mycorrhizal fungi provides insights into the early evolution of symbiotic traits.</title>
        <authorList>
            <person name="Miyauchi S."/>
            <person name="Kiss E."/>
            <person name="Kuo A."/>
            <person name="Drula E."/>
            <person name="Kohler A."/>
            <person name="Sanchez-Garcia M."/>
            <person name="Morin E."/>
            <person name="Andreopoulos B."/>
            <person name="Barry K.W."/>
            <person name="Bonito G."/>
            <person name="Buee M."/>
            <person name="Carver A."/>
            <person name="Chen C."/>
            <person name="Cichocki N."/>
            <person name="Clum A."/>
            <person name="Culley D."/>
            <person name="Crous P.W."/>
            <person name="Fauchery L."/>
            <person name="Girlanda M."/>
            <person name="Hayes R.D."/>
            <person name="Keri Z."/>
            <person name="LaButti K."/>
            <person name="Lipzen A."/>
            <person name="Lombard V."/>
            <person name="Magnuson J."/>
            <person name="Maillard F."/>
            <person name="Murat C."/>
            <person name="Nolan M."/>
            <person name="Ohm R.A."/>
            <person name="Pangilinan J."/>
            <person name="Pereira M.F."/>
            <person name="Perotto S."/>
            <person name="Peter M."/>
            <person name="Pfister S."/>
            <person name="Riley R."/>
            <person name="Sitrit Y."/>
            <person name="Stielow J.B."/>
            <person name="Szollosi G."/>
            <person name="Zifcakova L."/>
            <person name="Stursova M."/>
            <person name="Spatafora J.W."/>
            <person name="Tedersoo L."/>
            <person name="Vaario L.M."/>
            <person name="Yamada A."/>
            <person name="Yan M."/>
            <person name="Wang P."/>
            <person name="Xu J."/>
            <person name="Bruns T."/>
            <person name="Baldrian P."/>
            <person name="Vilgalys R."/>
            <person name="Dunand C."/>
            <person name="Henrissat B."/>
            <person name="Grigoriev I.V."/>
            <person name="Hibbett D."/>
            <person name="Nagy L.G."/>
            <person name="Martin F.M."/>
        </authorList>
    </citation>
    <scope>NUCLEOTIDE SEQUENCE</scope>
    <source>
        <strain evidence="1">P2</strain>
    </source>
</reference>
<evidence type="ECO:0000313" key="2">
    <source>
        <dbReference type="Proteomes" id="UP000886501"/>
    </source>
</evidence>
<sequence>MGRINGISDVNGVPRTFGHSFRIDGASFCMANKIDPEIIQITGRWWSLTHETYIRSFEQTISCHLEDLPQL</sequence>